<organism evidence="1 2">
    <name type="scientific">Phytoactinopolyspora mesophila</name>
    <dbReference type="NCBI Taxonomy" id="2650750"/>
    <lineage>
        <taxon>Bacteria</taxon>
        <taxon>Bacillati</taxon>
        <taxon>Actinomycetota</taxon>
        <taxon>Actinomycetes</taxon>
        <taxon>Jiangellales</taxon>
        <taxon>Jiangellaceae</taxon>
        <taxon>Phytoactinopolyspora</taxon>
    </lineage>
</organism>
<keyword evidence="2" id="KW-1185">Reference proteome</keyword>
<dbReference type="InterPro" id="IPR038056">
    <property type="entry name" value="YjbR-like_sf"/>
</dbReference>
<dbReference type="Proteomes" id="UP000460435">
    <property type="component" value="Unassembled WGS sequence"/>
</dbReference>
<evidence type="ECO:0000313" key="2">
    <source>
        <dbReference type="Proteomes" id="UP000460435"/>
    </source>
</evidence>
<dbReference type="Pfam" id="PF04237">
    <property type="entry name" value="YjbR"/>
    <property type="match status" value="1"/>
</dbReference>
<protein>
    <recommendedName>
        <fullName evidence="3">MmcQ/YjbR family DNA-binding protein</fullName>
    </recommendedName>
</protein>
<dbReference type="SUPFAM" id="SSF142906">
    <property type="entry name" value="YjbR-like"/>
    <property type="match status" value="1"/>
</dbReference>
<proteinExistence type="predicted"/>
<reference evidence="1 2" key="1">
    <citation type="submission" date="2019-11" db="EMBL/GenBank/DDBJ databases">
        <authorList>
            <person name="Li X.-J."/>
            <person name="Feng X.-M."/>
        </authorList>
    </citation>
    <scope>NUCLEOTIDE SEQUENCE [LARGE SCALE GENOMIC DNA]</scope>
    <source>
        <strain evidence="1 2">XMNu-373</strain>
    </source>
</reference>
<dbReference type="InterPro" id="IPR058532">
    <property type="entry name" value="YjbR/MT2646/Rv2570-like"/>
</dbReference>
<evidence type="ECO:0008006" key="3">
    <source>
        <dbReference type="Google" id="ProtNLM"/>
    </source>
</evidence>
<dbReference type="Gene3D" id="3.90.1150.30">
    <property type="match status" value="1"/>
</dbReference>
<dbReference type="EMBL" id="WLZY01000009">
    <property type="protein sequence ID" value="NDL59996.1"/>
    <property type="molecule type" value="Genomic_DNA"/>
</dbReference>
<dbReference type="AlphaFoldDB" id="A0A7K3M9Q7"/>
<comment type="caution">
    <text evidence="1">The sequence shown here is derived from an EMBL/GenBank/DDBJ whole genome shotgun (WGS) entry which is preliminary data.</text>
</comment>
<sequence length="169" mass="19073">MLTICRADHQLRDFSNDTGRCAVYDEDVAHQKTRPARIEDVHELALAMPHVTVDYPDGADNAAYRVGGKLFIVFRTPRPDAVDPDTGERYDDVIVFWVASENDKDALVRDESTPFFTTPHFDGHKSVLARGSQIHELTLDELTEVIQDAWLCRASARRAREWLAAHAPS</sequence>
<evidence type="ECO:0000313" key="1">
    <source>
        <dbReference type="EMBL" id="NDL59996.1"/>
    </source>
</evidence>
<name>A0A7K3M9Q7_9ACTN</name>
<gene>
    <name evidence="1" type="ORF">F7O44_23255</name>
</gene>
<accession>A0A7K3M9Q7</accession>